<evidence type="ECO:0000256" key="5">
    <source>
        <dbReference type="SAM" id="SignalP"/>
    </source>
</evidence>
<evidence type="ECO:0000259" key="6">
    <source>
        <dbReference type="PROSITE" id="PS51935"/>
    </source>
</evidence>
<evidence type="ECO:0000256" key="4">
    <source>
        <dbReference type="ARBA" id="ARBA00022807"/>
    </source>
</evidence>
<dbReference type="PANTHER" id="PTHR47359:SF3">
    <property type="entry name" value="NLP_P60 DOMAIN-CONTAINING PROTEIN-RELATED"/>
    <property type="match status" value="1"/>
</dbReference>
<keyword evidence="5" id="KW-0732">Signal</keyword>
<feature type="signal peptide" evidence="5">
    <location>
        <begin position="1"/>
        <end position="25"/>
    </location>
</feature>
<sequence length="195" mass="19866">MSMPSRIAAACAAFFLVLVVLVAAAASAVTAVATRPFAALWHAVVGDSQHLEHEFGARQYVALVASAEAHAPTRAAAEAVAFAARRIGMPYIWGGAGPVGYDCSGLTQAAYAAAGIDIPRTATEQLRSGPVKLLSRLRPGDLVFYGNPAFAHHVAIYLGALGGAGVVLDAPRPGEVIRLDPLAAGDLLAATSPAG</sequence>
<dbReference type="Pfam" id="PF00877">
    <property type="entry name" value="NLPC_P60"/>
    <property type="match status" value="1"/>
</dbReference>
<keyword evidence="2" id="KW-0645">Protease</keyword>
<dbReference type="InterPro" id="IPR051794">
    <property type="entry name" value="PG_Endopeptidase_C40"/>
</dbReference>
<accession>A0ABS5KHN2</accession>
<reference evidence="7 8" key="1">
    <citation type="submission" date="2020-02" db="EMBL/GenBank/DDBJ databases">
        <title>Acidophilic actinobacteria isolated from forest soil.</title>
        <authorList>
            <person name="Golinska P."/>
        </authorList>
    </citation>
    <scope>NUCLEOTIDE SEQUENCE [LARGE SCALE GENOMIC DNA]</scope>
    <source>
        <strain evidence="7 8">NL8</strain>
    </source>
</reference>
<feature type="domain" description="NlpC/P60" evidence="6">
    <location>
        <begin position="73"/>
        <end position="195"/>
    </location>
</feature>
<protein>
    <submittedName>
        <fullName evidence="7">C40 family peptidase</fullName>
    </submittedName>
</protein>
<dbReference type="SUPFAM" id="SSF54001">
    <property type="entry name" value="Cysteine proteinases"/>
    <property type="match status" value="1"/>
</dbReference>
<keyword evidence="4" id="KW-0788">Thiol protease</keyword>
<evidence type="ECO:0000313" key="8">
    <source>
        <dbReference type="Proteomes" id="UP000730482"/>
    </source>
</evidence>
<keyword evidence="8" id="KW-1185">Reference proteome</keyword>
<evidence type="ECO:0000256" key="1">
    <source>
        <dbReference type="ARBA" id="ARBA00007074"/>
    </source>
</evidence>
<evidence type="ECO:0000256" key="3">
    <source>
        <dbReference type="ARBA" id="ARBA00022801"/>
    </source>
</evidence>
<dbReference type="PANTHER" id="PTHR47359">
    <property type="entry name" value="PEPTIDOGLYCAN DL-ENDOPEPTIDASE CWLO"/>
    <property type="match status" value="1"/>
</dbReference>
<comment type="caution">
    <text evidence="7">The sequence shown here is derived from an EMBL/GenBank/DDBJ whole genome shotgun (WGS) entry which is preliminary data.</text>
</comment>
<dbReference type="EMBL" id="JAAFYZ010000002">
    <property type="protein sequence ID" value="MBS2545395.1"/>
    <property type="molecule type" value="Genomic_DNA"/>
</dbReference>
<dbReference type="PROSITE" id="PS51935">
    <property type="entry name" value="NLPC_P60"/>
    <property type="match status" value="1"/>
</dbReference>
<proteinExistence type="inferred from homology"/>
<keyword evidence="3" id="KW-0378">Hydrolase</keyword>
<dbReference type="InterPro" id="IPR038765">
    <property type="entry name" value="Papain-like_cys_pep_sf"/>
</dbReference>
<comment type="similarity">
    <text evidence="1">Belongs to the peptidase C40 family.</text>
</comment>
<evidence type="ECO:0000256" key="2">
    <source>
        <dbReference type="ARBA" id="ARBA00022670"/>
    </source>
</evidence>
<feature type="chain" id="PRO_5046194143" evidence="5">
    <location>
        <begin position="26"/>
        <end position="195"/>
    </location>
</feature>
<organism evidence="7 8">
    <name type="scientific">Catenulispora pinistramenti</name>
    <dbReference type="NCBI Taxonomy" id="2705254"/>
    <lineage>
        <taxon>Bacteria</taxon>
        <taxon>Bacillati</taxon>
        <taxon>Actinomycetota</taxon>
        <taxon>Actinomycetes</taxon>
        <taxon>Catenulisporales</taxon>
        <taxon>Catenulisporaceae</taxon>
        <taxon>Catenulispora</taxon>
    </lineage>
</organism>
<dbReference type="Proteomes" id="UP000730482">
    <property type="component" value="Unassembled WGS sequence"/>
</dbReference>
<name>A0ABS5KHN2_9ACTN</name>
<gene>
    <name evidence="7" type="ORF">KGQ19_00785</name>
</gene>
<dbReference type="InterPro" id="IPR000064">
    <property type="entry name" value="NLP_P60_dom"/>
</dbReference>
<dbReference type="Gene3D" id="3.90.1720.10">
    <property type="entry name" value="endopeptidase domain like (from Nostoc punctiforme)"/>
    <property type="match status" value="1"/>
</dbReference>
<evidence type="ECO:0000313" key="7">
    <source>
        <dbReference type="EMBL" id="MBS2545395.1"/>
    </source>
</evidence>